<dbReference type="OrthoDB" id="3692632at2"/>
<evidence type="ECO:0000256" key="1">
    <source>
        <dbReference type="ARBA" id="ARBA00001164"/>
    </source>
</evidence>
<comment type="pathway">
    <text evidence="2 9">Amino-acid biosynthesis; L-tryptophan biosynthesis; L-tryptophan from chorismate: step 3/5.</text>
</comment>
<dbReference type="PANTHER" id="PTHR42894:SF1">
    <property type="entry name" value="N-(5'-PHOSPHORIBOSYL)ANTHRANILATE ISOMERASE"/>
    <property type="match status" value="1"/>
</dbReference>
<dbReference type="InterPro" id="IPR013785">
    <property type="entry name" value="Aldolase_TIM"/>
</dbReference>
<dbReference type="InterPro" id="IPR001240">
    <property type="entry name" value="PRAI_dom"/>
</dbReference>
<evidence type="ECO:0000259" key="10">
    <source>
        <dbReference type="Pfam" id="PF00697"/>
    </source>
</evidence>
<keyword evidence="5 9" id="KW-0028">Amino-acid biosynthesis</keyword>
<dbReference type="Proteomes" id="UP000295680">
    <property type="component" value="Unassembled WGS sequence"/>
</dbReference>
<gene>
    <name evidence="9" type="primary">trpF</name>
    <name evidence="11" type="ORF">EV192_103152</name>
</gene>
<comment type="catalytic activity">
    <reaction evidence="1 9">
        <text>N-(5-phospho-beta-D-ribosyl)anthranilate = 1-(2-carboxyphenylamino)-1-deoxy-D-ribulose 5-phosphate</text>
        <dbReference type="Rhea" id="RHEA:21540"/>
        <dbReference type="ChEBI" id="CHEBI:18277"/>
        <dbReference type="ChEBI" id="CHEBI:58613"/>
        <dbReference type="EC" id="5.3.1.24"/>
    </reaction>
</comment>
<dbReference type="PANTHER" id="PTHR42894">
    <property type="entry name" value="N-(5'-PHOSPHORIBOSYL)ANTHRANILATE ISOMERASE"/>
    <property type="match status" value="1"/>
</dbReference>
<dbReference type="UniPathway" id="UPA00035">
    <property type="reaction ID" value="UER00042"/>
</dbReference>
<evidence type="ECO:0000256" key="6">
    <source>
        <dbReference type="ARBA" id="ARBA00022822"/>
    </source>
</evidence>
<organism evidence="11 12">
    <name type="scientific">Actinocrispum wychmicini</name>
    <dbReference type="NCBI Taxonomy" id="1213861"/>
    <lineage>
        <taxon>Bacteria</taxon>
        <taxon>Bacillati</taxon>
        <taxon>Actinomycetota</taxon>
        <taxon>Actinomycetes</taxon>
        <taxon>Pseudonocardiales</taxon>
        <taxon>Pseudonocardiaceae</taxon>
        <taxon>Actinocrispum</taxon>
    </lineage>
</organism>
<evidence type="ECO:0000256" key="5">
    <source>
        <dbReference type="ARBA" id="ARBA00022605"/>
    </source>
</evidence>
<proteinExistence type="inferred from homology"/>
<dbReference type="EMBL" id="SLWS01000003">
    <property type="protein sequence ID" value="TCO60577.1"/>
    <property type="molecule type" value="Genomic_DNA"/>
</dbReference>
<dbReference type="Pfam" id="PF00697">
    <property type="entry name" value="PRAI"/>
    <property type="match status" value="1"/>
</dbReference>
<dbReference type="Gene3D" id="3.20.20.70">
    <property type="entry name" value="Aldolase class I"/>
    <property type="match status" value="1"/>
</dbReference>
<dbReference type="SUPFAM" id="SSF51366">
    <property type="entry name" value="Ribulose-phoshate binding barrel"/>
    <property type="match status" value="1"/>
</dbReference>
<comment type="caution">
    <text evidence="11">The sequence shown here is derived from an EMBL/GenBank/DDBJ whole genome shotgun (WGS) entry which is preliminary data.</text>
</comment>
<dbReference type="AlphaFoldDB" id="A0A4R2JNN0"/>
<sequence>MRVKVCGATQVADVELLAAAGADFVGLWHGVPRGHAELSGSALARLADAARTTGPRPILVTLSSDLDTLGEALARSGIRWVQLHGYQQPAMVRRLKAAHPAVTVVKVLHMRGGECVERALIPSYERAGVDVFLLDALAADGRIGSTALTIEPAAAAAIADRVSRPVMLAGGLTADNSARYRSLTGHPRFYGIDVDSGSRDADGRIDARQVALIRDKWTVVEHA</sequence>
<name>A0A4R2JNN0_9PSEU</name>
<keyword evidence="6 9" id="KW-0822">Tryptophan biosynthesis</keyword>
<keyword evidence="8 9" id="KW-0413">Isomerase</keyword>
<evidence type="ECO:0000256" key="8">
    <source>
        <dbReference type="ARBA" id="ARBA00023235"/>
    </source>
</evidence>
<dbReference type="HAMAP" id="MF_00135">
    <property type="entry name" value="PRAI"/>
    <property type="match status" value="1"/>
</dbReference>
<accession>A0A4R2JNN0</accession>
<evidence type="ECO:0000256" key="9">
    <source>
        <dbReference type="HAMAP-Rule" id="MF_00135"/>
    </source>
</evidence>
<dbReference type="InterPro" id="IPR044643">
    <property type="entry name" value="TrpF_fam"/>
</dbReference>
<keyword evidence="7 9" id="KW-0057">Aromatic amino acid biosynthesis</keyword>
<dbReference type="RefSeq" id="WP_132115672.1">
    <property type="nucleotide sequence ID" value="NZ_SLWS01000003.1"/>
</dbReference>
<dbReference type="InterPro" id="IPR011060">
    <property type="entry name" value="RibuloseP-bd_barrel"/>
</dbReference>
<evidence type="ECO:0000256" key="2">
    <source>
        <dbReference type="ARBA" id="ARBA00004664"/>
    </source>
</evidence>
<evidence type="ECO:0000313" key="11">
    <source>
        <dbReference type="EMBL" id="TCO60577.1"/>
    </source>
</evidence>
<comment type="similarity">
    <text evidence="9">Belongs to the TrpF family.</text>
</comment>
<feature type="domain" description="N-(5'phosphoribosyl) anthranilate isomerase (PRAI)" evidence="10">
    <location>
        <begin position="3"/>
        <end position="212"/>
    </location>
</feature>
<evidence type="ECO:0000256" key="4">
    <source>
        <dbReference type="ARBA" id="ARBA00022272"/>
    </source>
</evidence>
<dbReference type="EC" id="5.3.1.24" evidence="3 9"/>
<dbReference type="GO" id="GO:0000162">
    <property type="term" value="P:L-tryptophan biosynthetic process"/>
    <property type="evidence" value="ECO:0007669"/>
    <property type="project" value="UniProtKB-UniRule"/>
</dbReference>
<protein>
    <recommendedName>
        <fullName evidence="4 9">N-(5'-phosphoribosyl)anthranilate isomerase</fullName>
        <shortName evidence="9">PRAI</shortName>
        <ecNumber evidence="3 9">5.3.1.24</ecNumber>
    </recommendedName>
</protein>
<reference evidence="11 12" key="1">
    <citation type="submission" date="2019-03" db="EMBL/GenBank/DDBJ databases">
        <title>Genomic Encyclopedia of Type Strains, Phase IV (KMG-IV): sequencing the most valuable type-strain genomes for metagenomic binning, comparative biology and taxonomic classification.</title>
        <authorList>
            <person name="Goeker M."/>
        </authorList>
    </citation>
    <scope>NUCLEOTIDE SEQUENCE [LARGE SCALE GENOMIC DNA]</scope>
    <source>
        <strain evidence="11 12">DSM 45934</strain>
    </source>
</reference>
<keyword evidence="12" id="KW-1185">Reference proteome</keyword>
<evidence type="ECO:0000256" key="3">
    <source>
        <dbReference type="ARBA" id="ARBA00012572"/>
    </source>
</evidence>
<evidence type="ECO:0000313" key="12">
    <source>
        <dbReference type="Proteomes" id="UP000295680"/>
    </source>
</evidence>
<dbReference type="GO" id="GO:0004640">
    <property type="term" value="F:phosphoribosylanthranilate isomerase activity"/>
    <property type="evidence" value="ECO:0007669"/>
    <property type="project" value="UniProtKB-UniRule"/>
</dbReference>
<evidence type="ECO:0000256" key="7">
    <source>
        <dbReference type="ARBA" id="ARBA00023141"/>
    </source>
</evidence>